<sequence>MVSKLSIFVFFIALFPLASALVARTPNPSPADSPLRDRQVTRRQLVQRALVKEARDKILSIKRNTTEIAKRQTGGDPTSSGRVYPNCASSPGAGYAQYPQWDYIGNDLPGNPHYNDPRTEAACINLCNSMGASCLGVVFVTADPKPCFLKGTETQFGSFRAGDEFHITNLFGGCATWASAVPSGMDAACCNT</sequence>
<keyword evidence="1" id="KW-0732">Signal</keyword>
<feature type="signal peptide" evidence="1">
    <location>
        <begin position="1"/>
        <end position="20"/>
    </location>
</feature>
<proteinExistence type="predicted"/>
<organism evidence="2 3">
    <name type="scientific">Papiliotrema laurentii</name>
    <name type="common">Cryptococcus laurentii</name>
    <dbReference type="NCBI Taxonomy" id="5418"/>
    <lineage>
        <taxon>Eukaryota</taxon>
        <taxon>Fungi</taxon>
        <taxon>Dikarya</taxon>
        <taxon>Basidiomycota</taxon>
        <taxon>Agaricomycotina</taxon>
        <taxon>Tremellomycetes</taxon>
        <taxon>Tremellales</taxon>
        <taxon>Rhynchogastremaceae</taxon>
        <taxon>Papiliotrema</taxon>
    </lineage>
</organism>
<evidence type="ECO:0008006" key="4">
    <source>
        <dbReference type="Google" id="ProtNLM"/>
    </source>
</evidence>
<reference evidence="2" key="1">
    <citation type="submission" date="2023-02" db="EMBL/GenBank/DDBJ databases">
        <title>Identification and recombinant expression of a fungal hydrolase from Papiliotrema laurentii that hydrolyzes apple cutin and clears colloidal polyester polyurethane.</title>
        <authorList>
            <consortium name="DOE Joint Genome Institute"/>
            <person name="Roman V.A."/>
            <person name="Bojanowski C."/>
            <person name="Crable B.R."/>
            <person name="Wagner D.N."/>
            <person name="Hung C.S."/>
            <person name="Nadeau L.J."/>
            <person name="Schratz L."/>
            <person name="Haridas S."/>
            <person name="Pangilinan J."/>
            <person name="Lipzen A."/>
            <person name="Na H."/>
            <person name="Yan M."/>
            <person name="Ng V."/>
            <person name="Grigoriev I.V."/>
            <person name="Spatafora J.W."/>
            <person name="Barlow D."/>
            <person name="Biffinger J."/>
            <person name="Kelley-Loughnane N."/>
            <person name="Varaljay V.A."/>
            <person name="Crookes-Goodson W.J."/>
        </authorList>
    </citation>
    <scope>NUCLEOTIDE SEQUENCE</scope>
    <source>
        <strain evidence="2">5307AH</strain>
    </source>
</reference>
<evidence type="ECO:0000313" key="2">
    <source>
        <dbReference type="EMBL" id="KAK1924622.1"/>
    </source>
</evidence>
<accession>A0AAD9L6I1</accession>
<comment type="caution">
    <text evidence="2">The sequence shown here is derived from an EMBL/GenBank/DDBJ whole genome shotgun (WGS) entry which is preliminary data.</text>
</comment>
<name>A0AAD9L6I1_PAPLA</name>
<dbReference type="Proteomes" id="UP001182556">
    <property type="component" value="Unassembled WGS sequence"/>
</dbReference>
<gene>
    <name evidence="2" type="ORF">DB88DRAFT_486209</name>
</gene>
<keyword evidence="3" id="KW-1185">Reference proteome</keyword>
<evidence type="ECO:0000256" key="1">
    <source>
        <dbReference type="SAM" id="SignalP"/>
    </source>
</evidence>
<dbReference type="AlphaFoldDB" id="A0AAD9L6I1"/>
<protein>
    <recommendedName>
        <fullName evidence="4">Apple domain-containing protein</fullName>
    </recommendedName>
</protein>
<feature type="chain" id="PRO_5042167796" description="Apple domain-containing protein" evidence="1">
    <location>
        <begin position="21"/>
        <end position="192"/>
    </location>
</feature>
<dbReference type="EMBL" id="JAODAN010000004">
    <property type="protein sequence ID" value="KAK1924622.1"/>
    <property type="molecule type" value="Genomic_DNA"/>
</dbReference>
<evidence type="ECO:0000313" key="3">
    <source>
        <dbReference type="Proteomes" id="UP001182556"/>
    </source>
</evidence>